<accession>A0AAN9V8G9</accession>
<evidence type="ECO:0000313" key="5">
    <source>
        <dbReference type="Proteomes" id="UP001320420"/>
    </source>
</evidence>
<feature type="region of interest" description="Disordered" evidence="2">
    <location>
        <begin position="272"/>
        <end position="319"/>
    </location>
</feature>
<dbReference type="Proteomes" id="UP001320420">
    <property type="component" value="Unassembled WGS sequence"/>
</dbReference>
<gene>
    <name evidence="4" type="ORF">SLS62_002681</name>
</gene>
<reference evidence="4 5" key="1">
    <citation type="submission" date="2024-02" db="EMBL/GenBank/DDBJ databases">
        <title>De novo assembly and annotation of 12 fungi associated with fruit tree decline syndrome in Ontario, Canada.</title>
        <authorList>
            <person name="Sulman M."/>
            <person name="Ellouze W."/>
            <person name="Ilyukhin E."/>
        </authorList>
    </citation>
    <scope>NUCLEOTIDE SEQUENCE [LARGE SCALE GENOMIC DNA]</scope>
    <source>
        <strain evidence="4 5">M11/M66-122</strain>
    </source>
</reference>
<dbReference type="InterPro" id="IPR021713">
    <property type="entry name" value="Folliculin"/>
</dbReference>
<comment type="caution">
    <text evidence="4">The sequence shown here is derived from an EMBL/GenBank/DDBJ whole genome shotgun (WGS) entry which is preliminary data.</text>
</comment>
<feature type="compositionally biased region" description="Polar residues" evidence="2">
    <location>
        <begin position="21"/>
        <end position="34"/>
    </location>
</feature>
<dbReference type="AlphaFoldDB" id="A0AAN9V8G9"/>
<feature type="region of interest" description="Disordered" evidence="2">
    <location>
        <begin position="1"/>
        <end position="120"/>
    </location>
</feature>
<organism evidence="4 5">
    <name type="scientific">Diatrype stigma</name>
    <dbReference type="NCBI Taxonomy" id="117547"/>
    <lineage>
        <taxon>Eukaryota</taxon>
        <taxon>Fungi</taxon>
        <taxon>Dikarya</taxon>
        <taxon>Ascomycota</taxon>
        <taxon>Pezizomycotina</taxon>
        <taxon>Sordariomycetes</taxon>
        <taxon>Xylariomycetidae</taxon>
        <taxon>Xylariales</taxon>
        <taxon>Diatrypaceae</taxon>
        <taxon>Diatrype</taxon>
    </lineage>
</organism>
<feature type="compositionally biased region" description="Low complexity" evidence="2">
    <location>
        <begin position="220"/>
        <end position="233"/>
    </location>
</feature>
<evidence type="ECO:0000256" key="2">
    <source>
        <dbReference type="SAM" id="MobiDB-lite"/>
    </source>
</evidence>
<feature type="region of interest" description="Disordered" evidence="2">
    <location>
        <begin position="137"/>
        <end position="233"/>
    </location>
</feature>
<dbReference type="PANTHER" id="PTHR31441:SF2">
    <property type="entry name" value="FOLLICULIN"/>
    <property type="match status" value="1"/>
</dbReference>
<feature type="compositionally biased region" description="Low complexity" evidence="2">
    <location>
        <begin position="303"/>
        <end position="315"/>
    </location>
</feature>
<proteinExistence type="predicted"/>
<dbReference type="PROSITE" id="PS51834">
    <property type="entry name" value="DENN_FLCN_SMCR8"/>
    <property type="match status" value="1"/>
</dbReference>
<feature type="compositionally biased region" description="Polar residues" evidence="2">
    <location>
        <begin position="45"/>
        <end position="57"/>
    </location>
</feature>
<evidence type="ECO:0000256" key="1">
    <source>
        <dbReference type="SAM" id="Coils"/>
    </source>
</evidence>
<dbReference type="PANTHER" id="PTHR31441">
    <property type="entry name" value="FOLLICULIN FAMILY MEMBER"/>
    <property type="match status" value="1"/>
</dbReference>
<evidence type="ECO:0000259" key="3">
    <source>
        <dbReference type="PROSITE" id="PS51834"/>
    </source>
</evidence>
<feature type="compositionally biased region" description="Pro residues" evidence="2">
    <location>
        <begin position="293"/>
        <end position="302"/>
    </location>
</feature>
<sequence length="510" mass="54843">MVTEGLPVPCSQCYEEPLSERPQTSTASGSQPSINDALRKMTLSAPRSSSVPVSEQDAQAHRATMLLQKSKKQATTLGTPMSPIAASTVETPPQSPKRAAEVSSEANTAKTSNRHDSSFRRTYDDYVTKRANPCQNCALTLPKRQDSQPSKDKNTTTTDSKSEQRGPTLRTRAPYAHVLSGHDHPSPPNSNPESSCTSDAEDEISPKDTIRPAHHHRRPTTSTSRSSISSRSSVAQHTHYLDYTSTHEPLVPNTYSIVRASCLRTLSFETLPRRPESSQAGSTLSSPTSAIPPSFPSPPPPTSYNSSGSTGYITSVPTPQSAASNGGPIFFGDPLAGYTTAYIFRIPDMHARGRKRVYAFLALSTHRERLAMKTFSLVSAAFRDLAAWIQELAEAQAEREREREEENGSAVAALNAAYGNGNGGFGIGGPRDSGVGVDRDVSRGNHDTSFLSGGGRGHGFIQRMGGSMGPGGFAPKARGLAELVGLPDFFIELHTRFVRILFELDLAIGS</sequence>
<feature type="domain" description="UDENN FLCN/SMCR8-type" evidence="3">
    <location>
        <begin position="225"/>
        <end position="510"/>
    </location>
</feature>
<dbReference type="GO" id="GO:0005096">
    <property type="term" value="F:GTPase activator activity"/>
    <property type="evidence" value="ECO:0007669"/>
    <property type="project" value="InterPro"/>
</dbReference>
<dbReference type="Pfam" id="PF11704">
    <property type="entry name" value="Folliculin"/>
    <property type="match status" value="1"/>
</dbReference>
<feature type="coiled-coil region" evidence="1">
    <location>
        <begin position="378"/>
        <end position="405"/>
    </location>
</feature>
<dbReference type="GO" id="GO:0005829">
    <property type="term" value="C:cytosol"/>
    <property type="evidence" value="ECO:0007669"/>
    <property type="project" value="TreeGrafter"/>
</dbReference>
<dbReference type="GO" id="GO:1904263">
    <property type="term" value="P:positive regulation of TORC1 signaling"/>
    <property type="evidence" value="ECO:0007669"/>
    <property type="project" value="TreeGrafter"/>
</dbReference>
<evidence type="ECO:0000313" key="4">
    <source>
        <dbReference type="EMBL" id="KAK7755453.1"/>
    </source>
</evidence>
<dbReference type="EMBL" id="JAKJXP020000013">
    <property type="protein sequence ID" value="KAK7755453.1"/>
    <property type="molecule type" value="Genomic_DNA"/>
</dbReference>
<dbReference type="InterPro" id="IPR037520">
    <property type="entry name" value="Folliculin/SMCR8_longin"/>
</dbReference>
<keyword evidence="5" id="KW-1185">Reference proteome</keyword>
<dbReference type="InterPro" id="IPR037521">
    <property type="entry name" value="FLCN/SMCR8_DENN"/>
</dbReference>
<keyword evidence="1" id="KW-0175">Coiled coil</keyword>
<feature type="compositionally biased region" description="Basic and acidic residues" evidence="2">
    <location>
        <begin position="143"/>
        <end position="164"/>
    </location>
</feature>
<protein>
    <recommendedName>
        <fullName evidence="3">UDENN FLCN/SMCR8-type domain-containing protein</fullName>
    </recommendedName>
</protein>
<name>A0AAN9V8G9_9PEZI</name>